<evidence type="ECO:0000313" key="1">
    <source>
        <dbReference type="EMBL" id="GAA3166499.1"/>
    </source>
</evidence>
<name>A0ABP6P546_9ACTN</name>
<organism evidence="1 2">
    <name type="scientific">Blastococcus jejuensis</name>
    <dbReference type="NCBI Taxonomy" id="351224"/>
    <lineage>
        <taxon>Bacteria</taxon>
        <taxon>Bacillati</taxon>
        <taxon>Actinomycetota</taxon>
        <taxon>Actinomycetes</taxon>
        <taxon>Geodermatophilales</taxon>
        <taxon>Geodermatophilaceae</taxon>
        <taxon>Blastococcus</taxon>
    </lineage>
</organism>
<reference evidence="2" key="1">
    <citation type="journal article" date="2019" name="Int. J. Syst. Evol. Microbiol.">
        <title>The Global Catalogue of Microorganisms (GCM) 10K type strain sequencing project: providing services to taxonomists for standard genome sequencing and annotation.</title>
        <authorList>
            <consortium name="The Broad Institute Genomics Platform"/>
            <consortium name="The Broad Institute Genome Sequencing Center for Infectious Disease"/>
            <person name="Wu L."/>
            <person name="Ma J."/>
        </authorList>
    </citation>
    <scope>NUCLEOTIDE SEQUENCE [LARGE SCALE GENOMIC DNA]</scope>
    <source>
        <strain evidence="2">JCM 15614</strain>
    </source>
</reference>
<keyword evidence="2" id="KW-1185">Reference proteome</keyword>
<protein>
    <submittedName>
        <fullName evidence="1">Biliverdin-producing heme oxygenase</fullName>
    </submittedName>
</protein>
<dbReference type="EMBL" id="BAAAVV010000003">
    <property type="protein sequence ID" value="GAA3166499.1"/>
    <property type="molecule type" value="Genomic_DNA"/>
</dbReference>
<dbReference type="SUPFAM" id="SSF48613">
    <property type="entry name" value="Heme oxygenase-like"/>
    <property type="match status" value="1"/>
</dbReference>
<dbReference type="Proteomes" id="UP001499924">
    <property type="component" value="Unassembled WGS sequence"/>
</dbReference>
<proteinExistence type="predicted"/>
<sequence length="189" mass="20326">MLRTGTADEHEDVERTLDLMDPGLERARLAHVLDRLHGFWTAAEAGLDAWAERHPADARELTWSRRRRADLFADDLHALGAPGSDDLPRLPAVGATEAALGRMYVLEGSTLGGTFIDRHLASLPQLADVRLRAFSPYGAQTGAMWHAFRGATRAKVAAGADPAAVVAAARETFAVLAAWCRTPLPSVPG</sequence>
<gene>
    <name evidence="1" type="ORF">GCM10010531_18980</name>
</gene>
<dbReference type="InterPro" id="IPR016084">
    <property type="entry name" value="Haem_Oase-like_multi-hlx"/>
</dbReference>
<dbReference type="Pfam" id="PF01126">
    <property type="entry name" value="Heme_oxygenase"/>
    <property type="match status" value="1"/>
</dbReference>
<accession>A0ABP6P546</accession>
<dbReference type="CDD" id="cd19166">
    <property type="entry name" value="HemeO-bac"/>
    <property type="match status" value="1"/>
</dbReference>
<dbReference type="Gene3D" id="1.20.910.10">
    <property type="entry name" value="Heme oxygenase-like"/>
    <property type="match status" value="1"/>
</dbReference>
<evidence type="ECO:0000313" key="2">
    <source>
        <dbReference type="Proteomes" id="UP001499924"/>
    </source>
</evidence>
<comment type="caution">
    <text evidence="1">The sequence shown here is derived from an EMBL/GenBank/DDBJ whole genome shotgun (WGS) entry which is preliminary data.</text>
</comment>
<dbReference type="InterPro" id="IPR016053">
    <property type="entry name" value="Haem_Oase-like"/>
</dbReference>